<dbReference type="Pfam" id="PF08648">
    <property type="entry name" value="SNRNP27"/>
    <property type="match status" value="1"/>
</dbReference>
<dbReference type="RefSeq" id="XP_005651389.1">
    <property type="nucleotide sequence ID" value="XM_005651332.1"/>
</dbReference>
<evidence type="ECO:0000256" key="4">
    <source>
        <dbReference type="ARBA" id="ARBA00011825"/>
    </source>
</evidence>
<dbReference type="STRING" id="574566.I0Z876"/>
<proteinExistence type="inferred from homology"/>
<dbReference type="GO" id="GO:0006397">
    <property type="term" value="P:mRNA processing"/>
    <property type="evidence" value="ECO:0007669"/>
    <property type="project" value="UniProtKB-KW"/>
</dbReference>
<feature type="compositionally biased region" description="Basic and acidic residues" evidence="8">
    <location>
        <begin position="43"/>
        <end position="88"/>
    </location>
</feature>
<comment type="subunit">
    <text evidence="4">Part of a tri-snRNP complex.</text>
</comment>
<organism evidence="10 11">
    <name type="scientific">Coccomyxa subellipsoidea (strain C-169)</name>
    <name type="common">Green microalga</name>
    <dbReference type="NCBI Taxonomy" id="574566"/>
    <lineage>
        <taxon>Eukaryota</taxon>
        <taxon>Viridiplantae</taxon>
        <taxon>Chlorophyta</taxon>
        <taxon>core chlorophytes</taxon>
        <taxon>Trebouxiophyceae</taxon>
        <taxon>Trebouxiophyceae incertae sedis</taxon>
        <taxon>Coccomyxaceae</taxon>
        <taxon>Coccomyxa</taxon>
        <taxon>Coccomyxa subellipsoidea</taxon>
    </lineage>
</organism>
<feature type="region of interest" description="Disordered" evidence="8">
    <location>
        <begin position="1"/>
        <end position="104"/>
    </location>
</feature>
<evidence type="ECO:0000256" key="1">
    <source>
        <dbReference type="ARBA" id="ARBA00003632"/>
    </source>
</evidence>
<keyword evidence="5" id="KW-0507">mRNA processing</keyword>
<evidence type="ECO:0000259" key="9">
    <source>
        <dbReference type="Pfam" id="PF08648"/>
    </source>
</evidence>
<comment type="subcellular location">
    <subcellularLocation>
        <location evidence="2">Nucleus</location>
    </subcellularLocation>
</comment>
<dbReference type="PANTHER" id="PTHR31077:SF1">
    <property type="entry name" value="U4_U6.U5 SMALL NUCLEAR RIBONUCLEOPROTEIN 27 KDA PROTEIN"/>
    <property type="match status" value="1"/>
</dbReference>
<dbReference type="Proteomes" id="UP000007264">
    <property type="component" value="Unassembled WGS sequence"/>
</dbReference>
<accession>I0Z876</accession>
<keyword evidence="11" id="KW-1185">Reference proteome</keyword>
<comment type="similarity">
    <text evidence="3">Belongs to the SNUT3 family.</text>
</comment>
<feature type="region of interest" description="Disordered" evidence="8">
    <location>
        <begin position="150"/>
        <end position="179"/>
    </location>
</feature>
<comment type="caution">
    <text evidence="10">The sequence shown here is derived from an EMBL/GenBank/DDBJ whole genome shotgun (WGS) entry which is preliminary data.</text>
</comment>
<evidence type="ECO:0000256" key="3">
    <source>
        <dbReference type="ARBA" id="ARBA00008218"/>
    </source>
</evidence>
<feature type="domain" description="U4/U6.U5 small nuclear ribonucleoprotein 27kDa protein" evidence="9">
    <location>
        <begin position="113"/>
        <end position="169"/>
    </location>
</feature>
<dbReference type="KEGG" id="csl:COCSUDRAFT_59353"/>
<feature type="compositionally biased region" description="Basic and acidic residues" evidence="8">
    <location>
        <begin position="1"/>
        <end position="34"/>
    </location>
</feature>
<evidence type="ECO:0000313" key="10">
    <source>
        <dbReference type="EMBL" id="EIE26845.1"/>
    </source>
</evidence>
<evidence type="ECO:0000256" key="6">
    <source>
        <dbReference type="ARBA" id="ARBA00023187"/>
    </source>
</evidence>
<dbReference type="EMBL" id="AGSI01000002">
    <property type="protein sequence ID" value="EIE26845.1"/>
    <property type="molecule type" value="Genomic_DNA"/>
</dbReference>
<gene>
    <name evidence="10" type="ORF">COCSUDRAFT_59353</name>
</gene>
<dbReference type="InterPro" id="IPR013957">
    <property type="entry name" value="SNRNP27"/>
</dbReference>
<evidence type="ECO:0000313" key="11">
    <source>
        <dbReference type="Proteomes" id="UP000007264"/>
    </source>
</evidence>
<dbReference type="GO" id="GO:0071011">
    <property type="term" value="C:precatalytic spliceosome"/>
    <property type="evidence" value="ECO:0007669"/>
    <property type="project" value="TreeGrafter"/>
</dbReference>
<dbReference type="eggNOG" id="KOG3263">
    <property type="taxonomic scope" value="Eukaryota"/>
</dbReference>
<evidence type="ECO:0000256" key="7">
    <source>
        <dbReference type="ARBA" id="ARBA00023242"/>
    </source>
</evidence>
<dbReference type="OrthoDB" id="21368at2759"/>
<dbReference type="AlphaFoldDB" id="I0Z876"/>
<evidence type="ECO:0000256" key="2">
    <source>
        <dbReference type="ARBA" id="ARBA00004123"/>
    </source>
</evidence>
<name>I0Z876_COCSC</name>
<comment type="function">
    <text evidence="1">May play a role in mRNA splicing.</text>
</comment>
<keyword evidence="7" id="KW-0539">Nucleus</keyword>
<keyword evidence="6" id="KW-0508">mRNA splicing</keyword>
<protein>
    <submittedName>
        <fullName evidence="10">DUF1777-domain-containing protein</fullName>
    </submittedName>
</protein>
<dbReference type="GO" id="GO:0008380">
    <property type="term" value="P:RNA splicing"/>
    <property type="evidence" value="ECO:0007669"/>
    <property type="project" value="UniProtKB-KW"/>
</dbReference>
<dbReference type="PANTHER" id="PTHR31077">
    <property type="entry name" value="U4/U6.U5 SMALL NUCLEAR RIBONUCLEOPROTEIN 27 KDA PROTEIN"/>
    <property type="match status" value="1"/>
</dbReference>
<reference evidence="10 11" key="1">
    <citation type="journal article" date="2012" name="Genome Biol.">
        <title>The genome of the polar eukaryotic microalga coccomyxa subellipsoidea reveals traits of cold adaptation.</title>
        <authorList>
            <person name="Blanc G."/>
            <person name="Agarkova I."/>
            <person name="Grimwood J."/>
            <person name="Kuo A."/>
            <person name="Brueggeman A."/>
            <person name="Dunigan D."/>
            <person name="Gurnon J."/>
            <person name="Ladunga I."/>
            <person name="Lindquist E."/>
            <person name="Lucas S."/>
            <person name="Pangilinan J."/>
            <person name="Proschold T."/>
            <person name="Salamov A."/>
            <person name="Schmutz J."/>
            <person name="Weeks D."/>
            <person name="Yamada T."/>
            <person name="Claverie J.M."/>
            <person name="Grigoriev I."/>
            <person name="Van Etten J."/>
            <person name="Lomsadze A."/>
            <person name="Borodovsky M."/>
        </authorList>
    </citation>
    <scope>NUCLEOTIDE SEQUENCE [LARGE SCALE GENOMIC DNA]</scope>
    <source>
        <strain evidence="10 11">C-169</strain>
    </source>
</reference>
<evidence type="ECO:0000256" key="5">
    <source>
        <dbReference type="ARBA" id="ARBA00022664"/>
    </source>
</evidence>
<sequence>MRDRDREKVRDRDRDRDRERDRERDRDRDRERVNRLPSTSHGRSAERDSGRERPPREDDGHKHLEAARKRSRSKDAQAEGEHVEDDRAKRQKPAENGVSLPEEVGLDAGISSEEMQMMAAMGIPFGFESTQGKHVEDDAVNAGAVKAKQTRKARQYMNRKGGFNRPLPAERTGEVVPRD</sequence>
<evidence type="ECO:0000256" key="8">
    <source>
        <dbReference type="SAM" id="MobiDB-lite"/>
    </source>
</evidence>
<dbReference type="GeneID" id="17044855"/>